<dbReference type="NCBIfam" id="TIGR03593">
    <property type="entry name" value="yidC_nterm"/>
    <property type="match status" value="1"/>
</dbReference>
<evidence type="ECO:0000259" key="15">
    <source>
        <dbReference type="Pfam" id="PF14849"/>
    </source>
</evidence>
<comment type="subunit">
    <text evidence="13">Interacts with the Sec translocase complex via SecD. Specifically interacts with transmembrane segments of nascent integral membrane proteins during membrane integration.</text>
</comment>
<dbReference type="KEGG" id="tbv:H9L17_08385"/>
<dbReference type="InterPro" id="IPR028055">
    <property type="entry name" value="YidC/Oxa/ALB_C"/>
</dbReference>
<keyword evidence="17" id="KW-1185">Reference proteome</keyword>
<dbReference type="NCBIfam" id="NF002352">
    <property type="entry name" value="PRK01318.1-3"/>
    <property type="match status" value="1"/>
</dbReference>
<dbReference type="PRINTS" id="PR00701">
    <property type="entry name" value="60KDINNERMP"/>
</dbReference>
<dbReference type="InterPro" id="IPR019998">
    <property type="entry name" value="Membr_insert_YidC"/>
</dbReference>
<dbReference type="NCBIfam" id="TIGR03592">
    <property type="entry name" value="yidC_oxa1_cterm"/>
    <property type="match status" value="1"/>
</dbReference>
<dbReference type="GO" id="GO:0051205">
    <property type="term" value="P:protein insertion into membrane"/>
    <property type="evidence" value="ECO:0007669"/>
    <property type="project" value="TreeGrafter"/>
</dbReference>
<evidence type="ECO:0000256" key="10">
    <source>
        <dbReference type="ARBA" id="ARBA00023186"/>
    </source>
</evidence>
<protein>
    <recommendedName>
        <fullName evidence="3 13">Membrane protein insertase YidC</fullName>
    </recommendedName>
    <alternativeName>
        <fullName evidence="12 13">Foldase YidC</fullName>
    </alternativeName>
    <alternativeName>
        <fullName evidence="11 13">Membrane integrase YidC</fullName>
    </alternativeName>
    <alternativeName>
        <fullName evidence="13">Membrane protein YidC</fullName>
    </alternativeName>
</protein>
<feature type="domain" description="Membrane insertase YidC/Oxa/ALB C-terminal" evidence="14">
    <location>
        <begin position="356"/>
        <end position="535"/>
    </location>
</feature>
<keyword evidence="8 13" id="KW-1133">Transmembrane helix</keyword>
<evidence type="ECO:0000256" key="5">
    <source>
        <dbReference type="ARBA" id="ARBA00022475"/>
    </source>
</evidence>
<evidence type="ECO:0000256" key="2">
    <source>
        <dbReference type="ARBA" id="ARBA00010527"/>
    </source>
</evidence>
<dbReference type="InterPro" id="IPR028053">
    <property type="entry name" value="Membr_insert_YidC_N"/>
</dbReference>
<feature type="domain" description="Membrane insertase YidC N-terminal" evidence="15">
    <location>
        <begin position="75"/>
        <end position="345"/>
    </location>
</feature>
<dbReference type="Pfam" id="PF14849">
    <property type="entry name" value="YidC_periplas"/>
    <property type="match status" value="1"/>
</dbReference>
<evidence type="ECO:0000256" key="4">
    <source>
        <dbReference type="ARBA" id="ARBA00022448"/>
    </source>
</evidence>
<dbReference type="HAMAP" id="MF_01810">
    <property type="entry name" value="YidC_type1"/>
    <property type="match status" value="1"/>
</dbReference>
<dbReference type="CDD" id="cd19961">
    <property type="entry name" value="EcYidC-like_peri"/>
    <property type="match status" value="1"/>
</dbReference>
<dbReference type="PRINTS" id="PR01900">
    <property type="entry name" value="YIDCPROTEIN"/>
</dbReference>
<dbReference type="EMBL" id="CP060711">
    <property type="protein sequence ID" value="QNN45260.1"/>
    <property type="molecule type" value="Genomic_DNA"/>
</dbReference>
<dbReference type="GO" id="GO:0032977">
    <property type="term" value="F:membrane insertase activity"/>
    <property type="evidence" value="ECO:0007669"/>
    <property type="project" value="InterPro"/>
</dbReference>
<feature type="transmembrane region" description="Helical" evidence="13">
    <location>
        <begin position="463"/>
        <end position="481"/>
    </location>
</feature>
<keyword evidence="6 13" id="KW-0812">Transmembrane</keyword>
<keyword evidence="7 13" id="KW-0653">Protein transport</keyword>
<evidence type="ECO:0000256" key="6">
    <source>
        <dbReference type="ARBA" id="ARBA00022692"/>
    </source>
</evidence>
<dbReference type="PANTHER" id="PTHR12428">
    <property type="entry name" value="OXA1"/>
    <property type="match status" value="1"/>
</dbReference>
<dbReference type="InterPro" id="IPR001708">
    <property type="entry name" value="YidC/ALB3/OXA1/COX18"/>
</dbReference>
<dbReference type="AlphaFoldDB" id="A0A7G9QPI5"/>
<dbReference type="RefSeq" id="WP_187569027.1">
    <property type="nucleotide sequence ID" value="NZ_CP060711.1"/>
</dbReference>
<organism evidence="16 17">
    <name type="scientific">Thermomonas brevis</name>
    <dbReference type="NCBI Taxonomy" id="215691"/>
    <lineage>
        <taxon>Bacteria</taxon>
        <taxon>Pseudomonadati</taxon>
        <taxon>Pseudomonadota</taxon>
        <taxon>Gammaproteobacteria</taxon>
        <taxon>Lysobacterales</taxon>
        <taxon>Lysobacteraceae</taxon>
        <taxon>Thermomonas</taxon>
    </lineage>
</organism>
<evidence type="ECO:0000256" key="11">
    <source>
        <dbReference type="ARBA" id="ARBA00033245"/>
    </source>
</evidence>
<evidence type="ECO:0000256" key="12">
    <source>
        <dbReference type="ARBA" id="ARBA00033342"/>
    </source>
</evidence>
<evidence type="ECO:0000313" key="17">
    <source>
        <dbReference type="Proteomes" id="UP000515977"/>
    </source>
</evidence>
<reference evidence="16 17" key="1">
    <citation type="submission" date="2020-08" db="EMBL/GenBank/DDBJ databases">
        <title>Genome sequence of Thermomonas brevis KACC 16975T.</title>
        <authorList>
            <person name="Hyun D.-W."/>
            <person name="Bae J.-W."/>
        </authorList>
    </citation>
    <scope>NUCLEOTIDE SEQUENCE [LARGE SCALE GENOMIC DNA]</scope>
    <source>
        <strain evidence="16 17">KACC 16975</strain>
    </source>
</reference>
<keyword evidence="9 13" id="KW-0472">Membrane</keyword>
<keyword evidence="5 13" id="KW-1003">Cell membrane</keyword>
<evidence type="ECO:0000313" key="16">
    <source>
        <dbReference type="EMBL" id="QNN45260.1"/>
    </source>
</evidence>
<proteinExistence type="inferred from homology"/>
<evidence type="ECO:0000256" key="7">
    <source>
        <dbReference type="ARBA" id="ARBA00022927"/>
    </source>
</evidence>
<sequence>MNQFRTFLLIAWLMVAFLLWQEWGKEKTAAAQPAPSVPAAAQADVPGAPVPQAVVPGGAPAAQAVVSAAAPSLRLSNDVLALELNGRDLTRAELLKYPQNREAGSPPVVLFDATPASRFVAEAFWRGSDGRELALQPQGEARDIALADGTQTVQARFVADAGNGLQLQRTYTLSRGSYAVGVRDELVNGGSAAWTGDIERRLERVPPVVKTGFTNPESFSLSGAAWYSPEDKYKKRKYPKFVDDGPLNQTVTGGWIGLSQHYFLVAWVPQKDQAALYSLGQKGHLYDVAARGPQVTLAPGQRFASDAVLWVGPKLADRLDATAPGLGLAMDYGIFTVLSKPIHWLLTQLHKLTHNWGWAIVLLVVLIKLALYPLSAAQYKSMAKMRKFQPRIEQLKERYGDDKQKFQMAMLDLYKKEKINPAGGCLPILVQMPVFLALYYVLLEAVELRQAPWIVGWVSDLTARDPYFILPVLNAAVMFLTQRMTPTVGMDPMQKKMMQMMPLVMAVMFAFFPAGLVLYWVTNGALGLLQQWWNTKRFAEEPAKA</sequence>
<comment type="function">
    <text evidence="13">Required for the insertion and/or proper folding and/or complex formation of integral membrane proteins into the membrane. Involved in integration of membrane proteins that insert both dependently and independently of the Sec translocase complex, as well as at least some lipoproteins. Aids folding of multispanning membrane proteins.</text>
</comment>
<gene>
    <name evidence="13 16" type="primary">yidC</name>
    <name evidence="16" type="ORF">H9L17_08385</name>
</gene>
<dbReference type="Pfam" id="PF02096">
    <property type="entry name" value="60KD_IMP"/>
    <property type="match status" value="1"/>
</dbReference>
<keyword evidence="4 13" id="KW-0813">Transport</keyword>
<evidence type="ECO:0000256" key="3">
    <source>
        <dbReference type="ARBA" id="ARBA00015325"/>
    </source>
</evidence>
<dbReference type="Gene3D" id="2.70.98.90">
    <property type="match status" value="1"/>
</dbReference>
<comment type="subcellular location">
    <subcellularLocation>
        <location evidence="1">Cell inner membrane</location>
        <topology evidence="1">Multi-pass membrane protein</topology>
    </subcellularLocation>
    <subcellularLocation>
        <location evidence="13">Cell membrane</location>
        <topology evidence="13">Multi-pass membrane protein</topology>
    </subcellularLocation>
</comment>
<name>A0A7G9QPI5_9GAMM</name>
<evidence type="ECO:0000256" key="9">
    <source>
        <dbReference type="ARBA" id="ARBA00023136"/>
    </source>
</evidence>
<evidence type="ECO:0000256" key="8">
    <source>
        <dbReference type="ARBA" id="ARBA00022989"/>
    </source>
</evidence>
<evidence type="ECO:0000256" key="13">
    <source>
        <dbReference type="HAMAP-Rule" id="MF_01810"/>
    </source>
</evidence>
<dbReference type="GO" id="GO:0005886">
    <property type="term" value="C:plasma membrane"/>
    <property type="evidence" value="ECO:0007669"/>
    <property type="project" value="UniProtKB-SubCell"/>
</dbReference>
<dbReference type="CDD" id="cd20070">
    <property type="entry name" value="5TM_YidC_Alb3"/>
    <property type="match status" value="1"/>
</dbReference>
<dbReference type="GO" id="GO:0015031">
    <property type="term" value="P:protein transport"/>
    <property type="evidence" value="ECO:0007669"/>
    <property type="project" value="UniProtKB-KW"/>
</dbReference>
<feature type="transmembrane region" description="Helical" evidence="13">
    <location>
        <begin position="356"/>
        <end position="377"/>
    </location>
</feature>
<dbReference type="InterPro" id="IPR038221">
    <property type="entry name" value="YidC_periplasmic_sf"/>
</dbReference>
<dbReference type="InterPro" id="IPR047196">
    <property type="entry name" value="YidC_ALB_C"/>
</dbReference>
<evidence type="ECO:0000259" key="14">
    <source>
        <dbReference type="Pfam" id="PF02096"/>
    </source>
</evidence>
<dbReference type="PANTHER" id="PTHR12428:SF65">
    <property type="entry name" value="CYTOCHROME C OXIDASE ASSEMBLY PROTEIN COX18, MITOCHONDRIAL"/>
    <property type="match status" value="1"/>
</dbReference>
<accession>A0A7G9QPI5</accession>
<dbReference type="Proteomes" id="UP000515977">
    <property type="component" value="Chromosome"/>
</dbReference>
<comment type="similarity">
    <text evidence="2 13">Belongs to the OXA1/ALB3/YidC family. Type 1 subfamily.</text>
</comment>
<keyword evidence="10 13" id="KW-0143">Chaperone</keyword>
<feature type="transmembrane region" description="Helical" evidence="13">
    <location>
        <begin position="424"/>
        <end position="443"/>
    </location>
</feature>
<feature type="transmembrane region" description="Helical" evidence="13">
    <location>
        <begin position="502"/>
        <end position="522"/>
    </location>
</feature>
<evidence type="ECO:0000256" key="1">
    <source>
        <dbReference type="ARBA" id="ARBA00004429"/>
    </source>
</evidence>